<dbReference type="InterPro" id="IPR038282">
    <property type="entry name" value="DUF2267_sf"/>
</dbReference>
<name>A0ABY9X7I6_9BACT</name>
<dbReference type="RefSeq" id="WP_395811553.1">
    <property type="nucleotide sequence ID" value="NZ_CP043494.1"/>
</dbReference>
<feature type="region of interest" description="Disordered" evidence="1">
    <location>
        <begin position="1"/>
        <end position="22"/>
    </location>
</feature>
<accession>A0ABY9X7I6</accession>
<evidence type="ECO:0000256" key="1">
    <source>
        <dbReference type="SAM" id="MobiDB-lite"/>
    </source>
</evidence>
<evidence type="ECO:0000313" key="2">
    <source>
        <dbReference type="EMBL" id="WNG51366.1"/>
    </source>
</evidence>
<organism evidence="2 3">
    <name type="scientific">Archangium minus</name>
    <dbReference type="NCBI Taxonomy" id="83450"/>
    <lineage>
        <taxon>Bacteria</taxon>
        <taxon>Pseudomonadati</taxon>
        <taxon>Myxococcota</taxon>
        <taxon>Myxococcia</taxon>
        <taxon>Myxococcales</taxon>
        <taxon>Cystobacterineae</taxon>
        <taxon>Archangiaceae</taxon>
        <taxon>Archangium</taxon>
    </lineage>
</organism>
<dbReference type="InterPro" id="IPR018727">
    <property type="entry name" value="DUF2267"/>
</dbReference>
<reference evidence="2 3" key="1">
    <citation type="submission" date="2019-08" db="EMBL/GenBank/DDBJ databases">
        <title>Archangium and Cystobacter genomes.</title>
        <authorList>
            <person name="Chen I.-C.K."/>
            <person name="Wielgoss S."/>
        </authorList>
    </citation>
    <scope>NUCLEOTIDE SEQUENCE [LARGE SCALE GENOMIC DNA]</scope>
    <source>
        <strain evidence="2 3">Cbm 6</strain>
    </source>
</reference>
<dbReference type="Pfam" id="PF10025">
    <property type="entry name" value="DUF2267"/>
    <property type="match status" value="1"/>
</dbReference>
<evidence type="ECO:0000313" key="3">
    <source>
        <dbReference type="Proteomes" id="UP001611383"/>
    </source>
</evidence>
<protein>
    <submittedName>
        <fullName evidence="2">DUF2267 domain-containing protein</fullName>
    </submittedName>
</protein>
<dbReference type="EMBL" id="CP043494">
    <property type="protein sequence ID" value="WNG51366.1"/>
    <property type="molecule type" value="Genomic_DNA"/>
</dbReference>
<proteinExistence type="predicted"/>
<gene>
    <name evidence="2" type="ORF">F0U60_49970</name>
</gene>
<keyword evidence="3" id="KW-1185">Reference proteome</keyword>
<dbReference type="Gene3D" id="1.10.490.110">
    <property type="entry name" value="Uncharacterized conserved protein DUF2267"/>
    <property type="match status" value="1"/>
</dbReference>
<dbReference type="Proteomes" id="UP001611383">
    <property type="component" value="Chromosome"/>
</dbReference>
<sequence>MADTPPGAPGAPQSRSEKRHQSHIGSTYAAFIKHLSEVGKLDAGLAECAAVSVVNALLHRIHPDEAKDLQAQLPRKLLDFLPKEEAQKPGRILGKSRDDFLRAVAEDLRKDISEVEPIVRAVFLGLREHISEGEAQDVESNLSRDLQDLWRRTQ</sequence>